<evidence type="ECO:0000313" key="7">
    <source>
        <dbReference type="EMBL" id="GAA4511684.1"/>
    </source>
</evidence>
<keyword evidence="4" id="KW-0418">Kinase</keyword>
<dbReference type="EC" id="2.7.13.3" evidence="2"/>
<keyword evidence="6" id="KW-1133">Transmembrane helix</keyword>
<accession>A0ABP8QW78</accession>
<evidence type="ECO:0000256" key="4">
    <source>
        <dbReference type="ARBA" id="ARBA00022777"/>
    </source>
</evidence>
<dbReference type="Proteomes" id="UP001500394">
    <property type="component" value="Unassembled WGS sequence"/>
</dbReference>
<reference evidence="8" key="1">
    <citation type="journal article" date="2019" name="Int. J. Syst. Evol. Microbiol.">
        <title>The Global Catalogue of Microorganisms (GCM) 10K type strain sequencing project: providing services to taxonomists for standard genome sequencing and annotation.</title>
        <authorList>
            <consortium name="The Broad Institute Genomics Platform"/>
            <consortium name="The Broad Institute Genome Sequencing Center for Infectious Disease"/>
            <person name="Wu L."/>
            <person name="Ma J."/>
        </authorList>
    </citation>
    <scope>NUCLEOTIDE SEQUENCE [LARGE SCALE GENOMIC DNA]</scope>
    <source>
        <strain evidence="8">JCM 17858</strain>
    </source>
</reference>
<dbReference type="PANTHER" id="PTHR24421">
    <property type="entry name" value="NITRATE/NITRITE SENSOR PROTEIN NARX-RELATED"/>
    <property type="match status" value="1"/>
</dbReference>
<keyword evidence="3" id="KW-0808">Transferase</keyword>
<keyword evidence="8" id="KW-1185">Reference proteome</keyword>
<keyword evidence="5" id="KW-0902">Two-component regulatory system</keyword>
<dbReference type="EMBL" id="BAABGR010000006">
    <property type="protein sequence ID" value="GAA4511684.1"/>
    <property type="molecule type" value="Genomic_DNA"/>
</dbReference>
<dbReference type="InterPro" id="IPR036890">
    <property type="entry name" value="HATPase_C_sf"/>
</dbReference>
<evidence type="ECO:0000256" key="2">
    <source>
        <dbReference type="ARBA" id="ARBA00012438"/>
    </source>
</evidence>
<keyword evidence="6" id="KW-0472">Membrane</keyword>
<evidence type="ECO:0000256" key="1">
    <source>
        <dbReference type="ARBA" id="ARBA00000085"/>
    </source>
</evidence>
<dbReference type="SMART" id="SM00028">
    <property type="entry name" value="TPR"/>
    <property type="match status" value="2"/>
</dbReference>
<comment type="caution">
    <text evidence="7">The sequence shown here is derived from an EMBL/GenBank/DDBJ whole genome shotgun (WGS) entry which is preliminary data.</text>
</comment>
<dbReference type="SUPFAM" id="SSF55874">
    <property type="entry name" value="ATPase domain of HSP90 chaperone/DNA topoisomerase II/histidine kinase"/>
    <property type="match status" value="1"/>
</dbReference>
<evidence type="ECO:0000256" key="6">
    <source>
        <dbReference type="SAM" id="Phobius"/>
    </source>
</evidence>
<name>A0ABP8QW78_9SPHI</name>
<dbReference type="PANTHER" id="PTHR24421:SF10">
    <property type="entry name" value="NITRATE_NITRITE SENSOR PROTEIN NARQ"/>
    <property type="match status" value="1"/>
</dbReference>
<proteinExistence type="predicted"/>
<gene>
    <name evidence="7" type="ORF">GCM10023173_04710</name>
</gene>
<dbReference type="InterPro" id="IPR019734">
    <property type="entry name" value="TPR_rpt"/>
</dbReference>
<evidence type="ECO:0000256" key="5">
    <source>
        <dbReference type="ARBA" id="ARBA00023012"/>
    </source>
</evidence>
<keyword evidence="6" id="KW-0812">Transmembrane</keyword>
<comment type="catalytic activity">
    <reaction evidence="1">
        <text>ATP + protein L-histidine = ADP + protein N-phospho-L-histidine.</text>
        <dbReference type="EC" id="2.7.13.3"/>
    </reaction>
</comment>
<dbReference type="Gene3D" id="3.30.565.10">
    <property type="entry name" value="Histidine kinase-like ATPase, C-terminal domain"/>
    <property type="match status" value="1"/>
</dbReference>
<dbReference type="InterPro" id="IPR011990">
    <property type="entry name" value="TPR-like_helical_dom_sf"/>
</dbReference>
<evidence type="ECO:0000313" key="8">
    <source>
        <dbReference type="Proteomes" id="UP001500394"/>
    </source>
</evidence>
<feature type="transmembrane region" description="Helical" evidence="6">
    <location>
        <begin position="308"/>
        <end position="327"/>
    </location>
</feature>
<organism evidence="7 8">
    <name type="scientific">Sphingobacterium thermophilum</name>
    <dbReference type="NCBI Taxonomy" id="768534"/>
    <lineage>
        <taxon>Bacteria</taxon>
        <taxon>Pseudomonadati</taxon>
        <taxon>Bacteroidota</taxon>
        <taxon>Sphingobacteriia</taxon>
        <taxon>Sphingobacteriales</taxon>
        <taxon>Sphingobacteriaceae</taxon>
        <taxon>Sphingobacterium</taxon>
    </lineage>
</organism>
<dbReference type="SUPFAM" id="SSF48452">
    <property type="entry name" value="TPR-like"/>
    <property type="match status" value="1"/>
</dbReference>
<protein>
    <recommendedName>
        <fullName evidence="2">histidine kinase</fullName>
        <ecNumber evidence="2">2.7.13.3</ecNumber>
    </recommendedName>
</protein>
<dbReference type="InterPro" id="IPR050482">
    <property type="entry name" value="Sensor_HK_TwoCompSys"/>
</dbReference>
<dbReference type="Gene3D" id="1.25.40.10">
    <property type="entry name" value="Tetratricopeptide repeat domain"/>
    <property type="match status" value="1"/>
</dbReference>
<evidence type="ECO:0000256" key="3">
    <source>
        <dbReference type="ARBA" id="ARBA00022679"/>
    </source>
</evidence>
<sequence>MYYDKALKFLDTDVSDSSFFYFELAKGEFLAEKDSTMAATCLVQMAITLFYEGDYYGSQETSIEADKLLDKTDTAHHNLMAMNYNCLGNAISGYGNHNKAIQYYDLAIQYSRDANNSATYLNNKAVTYYYDKQYQQAYTIYEEVLKNTADGTLDYARALSNYANTRWHIDKKYNPLPDLHKALSIRRANNNLWGVSASVSHLYNFHKNRHPDSARFYAKMSYELADKLGNPNDKINALDRLIRVGKTDSLKYYFSMYTALTDSIRVARLKASNQFAVIRYEVEKSKKENAILQNAVLDRDLKMAKQRALVVGMTVLGICTMAFFLYWNDKNKKQLRLEAENLIKENKLKTSKKVHDVVANGIYRVMSEIEYGEELDREDLLDKLEVLYEKSRDISYEQEEEEQGEEEVSFAQEIAALIKSFGRDNLKVLIVGNDDVWSFVKPVIKKELFPIIQELMVNMNKHSGATEVILKFQIEEGQLSLSYSDNGVGLPHDMKKGNGWINTGNRINNLNGQVIFGEEPKRGTHIQVIIPLN</sequence>